<dbReference type="AlphaFoldDB" id="A0AAV4CE79"/>
<comment type="caution">
    <text evidence="1">The sequence shown here is derived from an EMBL/GenBank/DDBJ whole genome shotgun (WGS) entry which is preliminary data.</text>
</comment>
<evidence type="ECO:0000313" key="1">
    <source>
        <dbReference type="EMBL" id="GFO29039.1"/>
    </source>
</evidence>
<evidence type="ECO:0000313" key="2">
    <source>
        <dbReference type="Proteomes" id="UP000735302"/>
    </source>
</evidence>
<sequence>MCQTVTRSNLVRPWFCLRKSISSPPVIHSLWRRAFVPETMDMSLLINNSGATEHSLLQQIVEPGSNGRSFAATRFDLSDQQSSVDVTFLSLDLTYSLRRKNKLQVESLPCFMNIKRYVET</sequence>
<name>A0AAV4CE79_9GAST</name>
<reference evidence="1 2" key="1">
    <citation type="journal article" date="2021" name="Elife">
        <title>Chloroplast acquisition without the gene transfer in kleptoplastic sea slugs, Plakobranchus ocellatus.</title>
        <authorList>
            <person name="Maeda T."/>
            <person name="Takahashi S."/>
            <person name="Yoshida T."/>
            <person name="Shimamura S."/>
            <person name="Takaki Y."/>
            <person name="Nagai Y."/>
            <person name="Toyoda A."/>
            <person name="Suzuki Y."/>
            <person name="Arimoto A."/>
            <person name="Ishii H."/>
            <person name="Satoh N."/>
            <person name="Nishiyama T."/>
            <person name="Hasebe M."/>
            <person name="Maruyama T."/>
            <person name="Minagawa J."/>
            <person name="Obokata J."/>
            <person name="Shigenobu S."/>
        </authorList>
    </citation>
    <scope>NUCLEOTIDE SEQUENCE [LARGE SCALE GENOMIC DNA]</scope>
</reference>
<dbReference type="EMBL" id="BLXT01006107">
    <property type="protein sequence ID" value="GFO29039.1"/>
    <property type="molecule type" value="Genomic_DNA"/>
</dbReference>
<keyword evidence="2" id="KW-1185">Reference proteome</keyword>
<gene>
    <name evidence="1" type="ORF">PoB_005554400</name>
</gene>
<protein>
    <submittedName>
        <fullName evidence="1">Uncharacterized protein</fullName>
    </submittedName>
</protein>
<accession>A0AAV4CE79</accession>
<proteinExistence type="predicted"/>
<dbReference type="Proteomes" id="UP000735302">
    <property type="component" value="Unassembled WGS sequence"/>
</dbReference>
<organism evidence="1 2">
    <name type="scientific">Plakobranchus ocellatus</name>
    <dbReference type="NCBI Taxonomy" id="259542"/>
    <lineage>
        <taxon>Eukaryota</taxon>
        <taxon>Metazoa</taxon>
        <taxon>Spiralia</taxon>
        <taxon>Lophotrochozoa</taxon>
        <taxon>Mollusca</taxon>
        <taxon>Gastropoda</taxon>
        <taxon>Heterobranchia</taxon>
        <taxon>Euthyneura</taxon>
        <taxon>Panpulmonata</taxon>
        <taxon>Sacoglossa</taxon>
        <taxon>Placobranchoidea</taxon>
        <taxon>Plakobranchidae</taxon>
        <taxon>Plakobranchus</taxon>
    </lineage>
</organism>